<dbReference type="InterPro" id="IPR008698">
    <property type="entry name" value="NDUB7"/>
</dbReference>
<keyword evidence="6" id="KW-0813">Transport</keyword>
<evidence type="ECO:0000256" key="11">
    <source>
        <dbReference type="ARBA" id="ARBA00023136"/>
    </source>
</evidence>
<dbReference type="EMBL" id="KQ435720">
    <property type="protein sequence ID" value="KOX78655.1"/>
    <property type="molecule type" value="Genomic_DNA"/>
</dbReference>
<evidence type="ECO:0000313" key="14">
    <source>
        <dbReference type="Proteomes" id="UP000053105"/>
    </source>
</evidence>
<dbReference type="OrthoDB" id="268414at2759"/>
<dbReference type="Proteomes" id="UP000053105">
    <property type="component" value="Unassembled WGS sequence"/>
</dbReference>
<dbReference type="AlphaFoldDB" id="A0A0M9A779"/>
<evidence type="ECO:0000256" key="9">
    <source>
        <dbReference type="ARBA" id="ARBA00022982"/>
    </source>
</evidence>
<dbReference type="PANTHER" id="PTHR20900:SF0">
    <property type="entry name" value="NADH DEHYDROGENASE [UBIQUINONE] 1 BETA SUBCOMPLEX SUBUNIT 7"/>
    <property type="match status" value="1"/>
</dbReference>
<comment type="function">
    <text evidence="1">Accessory subunit of the mitochondrial membrane respiratory chain NADH dehydrogenase (Complex I), that is believed not to be involved in catalysis. Complex I functions in the transfer of electrons from NADH to the respiratory chain. The immediate electron acceptor for the enzyme is believed to be ubiquinone.</text>
</comment>
<evidence type="ECO:0000256" key="4">
    <source>
        <dbReference type="ARBA" id="ARBA00008006"/>
    </source>
</evidence>
<dbReference type="STRING" id="166423.A0A0M9A779"/>
<evidence type="ECO:0000256" key="5">
    <source>
        <dbReference type="ARBA" id="ARBA00018677"/>
    </source>
</evidence>
<accession>A0A0M9A779</accession>
<evidence type="ECO:0000256" key="1">
    <source>
        <dbReference type="ARBA" id="ARBA00003195"/>
    </source>
</evidence>
<keyword evidence="11" id="KW-0472">Membrane</keyword>
<evidence type="ECO:0000256" key="12">
    <source>
        <dbReference type="ARBA" id="ARBA00023157"/>
    </source>
</evidence>
<dbReference type="GO" id="GO:0005758">
    <property type="term" value="C:mitochondrial intermembrane space"/>
    <property type="evidence" value="ECO:0007669"/>
    <property type="project" value="UniProtKB-SubCell"/>
</dbReference>
<protein>
    <recommendedName>
        <fullName evidence="5">NADH dehydrogenase [ubiquinone] 1 beta subcomplex subunit 7</fullName>
    </recommendedName>
</protein>
<keyword evidence="10" id="KW-0496">Mitochondrion</keyword>
<organism evidence="13 14">
    <name type="scientific">Melipona quadrifasciata</name>
    <dbReference type="NCBI Taxonomy" id="166423"/>
    <lineage>
        <taxon>Eukaryota</taxon>
        <taxon>Metazoa</taxon>
        <taxon>Ecdysozoa</taxon>
        <taxon>Arthropoda</taxon>
        <taxon>Hexapoda</taxon>
        <taxon>Insecta</taxon>
        <taxon>Pterygota</taxon>
        <taxon>Neoptera</taxon>
        <taxon>Endopterygota</taxon>
        <taxon>Hymenoptera</taxon>
        <taxon>Apocrita</taxon>
        <taxon>Aculeata</taxon>
        <taxon>Apoidea</taxon>
        <taxon>Anthophila</taxon>
        <taxon>Apidae</taxon>
        <taxon>Melipona</taxon>
    </lineage>
</organism>
<dbReference type="Pfam" id="PF05676">
    <property type="entry name" value="NDUF_B7"/>
    <property type="match status" value="1"/>
</dbReference>
<dbReference type="PANTHER" id="PTHR20900">
    <property type="entry name" value="NADH:UBIQUINONE OXIDOREDUCTASE B18-LIKE SUBUNIT"/>
    <property type="match status" value="1"/>
</dbReference>
<keyword evidence="9" id="KW-0249">Electron transport</keyword>
<comment type="similarity">
    <text evidence="4">Belongs to the complex I NDUFB7 subunit family.</text>
</comment>
<evidence type="ECO:0000256" key="2">
    <source>
        <dbReference type="ARBA" id="ARBA00004569"/>
    </source>
</evidence>
<keyword evidence="7" id="KW-0679">Respiratory chain</keyword>
<keyword evidence="8" id="KW-0999">Mitochondrion inner membrane</keyword>
<name>A0A0M9A779_9HYME</name>
<proteinExistence type="inferred from homology"/>
<evidence type="ECO:0000313" key="13">
    <source>
        <dbReference type="EMBL" id="KOX78655.1"/>
    </source>
</evidence>
<keyword evidence="12" id="KW-1015">Disulfide bond</keyword>
<reference evidence="13 14" key="1">
    <citation type="submission" date="2015-07" db="EMBL/GenBank/DDBJ databases">
        <title>The genome of Melipona quadrifasciata.</title>
        <authorList>
            <person name="Pan H."/>
            <person name="Kapheim K."/>
        </authorList>
    </citation>
    <scope>NUCLEOTIDE SEQUENCE [LARGE SCALE GENOMIC DNA]</scope>
    <source>
        <strain evidence="13">0111107301</strain>
        <tissue evidence="13">Whole body</tissue>
    </source>
</reference>
<comment type="subcellular location">
    <subcellularLocation>
        <location evidence="3">Mitochondrion inner membrane</location>
        <topology evidence="3">Peripheral membrane protein</topology>
    </subcellularLocation>
    <subcellularLocation>
        <location evidence="2">Mitochondrion intermembrane space</location>
    </subcellularLocation>
</comment>
<evidence type="ECO:0000256" key="10">
    <source>
        <dbReference type="ARBA" id="ARBA00023128"/>
    </source>
</evidence>
<evidence type="ECO:0000256" key="8">
    <source>
        <dbReference type="ARBA" id="ARBA00022792"/>
    </source>
</evidence>
<sequence>MGNTFQIMFSSDPFPKEDTDPTFDPMFGFKGERKKRGKYILFEPGISEEDLIASKVPTNLRDYCAHKYLDYQRCYVKEFPFVTRCHHEVHNYIQCEYDDDVLRAKEYERERRLRLRELRKQKALEAAAA</sequence>
<evidence type="ECO:0000256" key="6">
    <source>
        <dbReference type="ARBA" id="ARBA00022448"/>
    </source>
</evidence>
<keyword evidence="13" id="KW-0830">Ubiquinone</keyword>
<evidence type="ECO:0000256" key="7">
    <source>
        <dbReference type="ARBA" id="ARBA00022660"/>
    </source>
</evidence>
<keyword evidence="14" id="KW-1185">Reference proteome</keyword>
<dbReference type="GO" id="GO:0005743">
    <property type="term" value="C:mitochondrial inner membrane"/>
    <property type="evidence" value="ECO:0007669"/>
    <property type="project" value="UniProtKB-SubCell"/>
</dbReference>
<evidence type="ECO:0000256" key="3">
    <source>
        <dbReference type="ARBA" id="ARBA00004637"/>
    </source>
</evidence>
<gene>
    <name evidence="13" type="ORF">WN51_07516</name>
</gene>